<evidence type="ECO:0000313" key="3">
    <source>
        <dbReference type="Proteomes" id="UP001208570"/>
    </source>
</evidence>
<organism evidence="2 3">
    <name type="scientific">Paralvinella palmiformis</name>
    <dbReference type="NCBI Taxonomy" id="53620"/>
    <lineage>
        <taxon>Eukaryota</taxon>
        <taxon>Metazoa</taxon>
        <taxon>Spiralia</taxon>
        <taxon>Lophotrochozoa</taxon>
        <taxon>Annelida</taxon>
        <taxon>Polychaeta</taxon>
        <taxon>Sedentaria</taxon>
        <taxon>Canalipalpata</taxon>
        <taxon>Terebellida</taxon>
        <taxon>Terebelliformia</taxon>
        <taxon>Alvinellidae</taxon>
        <taxon>Paralvinella</taxon>
    </lineage>
</organism>
<name>A0AAD9JKM7_9ANNE</name>
<evidence type="ECO:0000313" key="2">
    <source>
        <dbReference type="EMBL" id="KAK2154397.1"/>
    </source>
</evidence>
<reference evidence="2" key="1">
    <citation type="journal article" date="2023" name="Mol. Biol. Evol.">
        <title>Third-Generation Sequencing Reveals the Adaptive Role of the Epigenome in Three Deep-Sea Polychaetes.</title>
        <authorList>
            <person name="Perez M."/>
            <person name="Aroh O."/>
            <person name="Sun Y."/>
            <person name="Lan Y."/>
            <person name="Juniper S.K."/>
            <person name="Young C.R."/>
            <person name="Angers B."/>
            <person name="Qian P.Y."/>
        </authorList>
    </citation>
    <scope>NUCLEOTIDE SEQUENCE</scope>
    <source>
        <strain evidence="2">P08H-3</strain>
    </source>
</reference>
<dbReference type="EMBL" id="JAODUP010000269">
    <property type="protein sequence ID" value="KAK2154397.1"/>
    <property type="molecule type" value="Genomic_DNA"/>
</dbReference>
<gene>
    <name evidence="2" type="ORF">LSH36_269g04016</name>
</gene>
<accession>A0AAD9JKM7</accession>
<sequence>MTSVGDEGIYDTNNITRRLRMLDQGTIDASDTLKIHYPCVRASQKLRLTGTFLKLTKAQLKPRRGRLSKPSTDGLSRSTYHIDRDYKLRSGYVALLAIRDSFHDATTDGVVKLMETSKAKRACKKAKKGSKKRKHHKKNRKAGAL</sequence>
<keyword evidence="3" id="KW-1185">Reference proteome</keyword>
<dbReference type="AlphaFoldDB" id="A0AAD9JKM7"/>
<protein>
    <submittedName>
        <fullName evidence="2">Uncharacterized protein</fullName>
    </submittedName>
</protein>
<evidence type="ECO:0000256" key="1">
    <source>
        <dbReference type="SAM" id="MobiDB-lite"/>
    </source>
</evidence>
<dbReference type="Proteomes" id="UP001208570">
    <property type="component" value="Unassembled WGS sequence"/>
</dbReference>
<proteinExistence type="predicted"/>
<feature type="region of interest" description="Disordered" evidence="1">
    <location>
        <begin position="119"/>
        <end position="145"/>
    </location>
</feature>
<comment type="caution">
    <text evidence="2">The sequence shown here is derived from an EMBL/GenBank/DDBJ whole genome shotgun (WGS) entry which is preliminary data.</text>
</comment>